<reference evidence="1" key="1">
    <citation type="journal article" date="2014" name="Front. Microbiol.">
        <title>High frequency of phylogenetically diverse reductive dehalogenase-homologous genes in deep subseafloor sedimentary metagenomes.</title>
        <authorList>
            <person name="Kawai M."/>
            <person name="Futagami T."/>
            <person name="Toyoda A."/>
            <person name="Takaki Y."/>
            <person name="Nishi S."/>
            <person name="Hori S."/>
            <person name="Arai W."/>
            <person name="Tsubouchi T."/>
            <person name="Morono Y."/>
            <person name="Uchiyama I."/>
            <person name="Ito T."/>
            <person name="Fujiyama A."/>
            <person name="Inagaki F."/>
            <person name="Takami H."/>
        </authorList>
    </citation>
    <scope>NUCLEOTIDE SEQUENCE</scope>
    <source>
        <strain evidence="1">Expedition CK06-06</strain>
    </source>
</reference>
<gene>
    <name evidence="1" type="ORF">S03H2_49061</name>
</gene>
<organism evidence="1">
    <name type="scientific">marine sediment metagenome</name>
    <dbReference type="NCBI Taxonomy" id="412755"/>
    <lineage>
        <taxon>unclassified sequences</taxon>
        <taxon>metagenomes</taxon>
        <taxon>ecological metagenomes</taxon>
    </lineage>
</organism>
<feature type="non-terminal residue" evidence="1">
    <location>
        <position position="1"/>
    </location>
</feature>
<accession>X1ITG5</accession>
<name>X1ITG5_9ZZZZ</name>
<dbReference type="AlphaFoldDB" id="X1ITG5"/>
<sequence>FSLKKKRLFAGFTKADNVSNLDKLRKPNAQARLEYGCEFV</sequence>
<proteinExistence type="predicted"/>
<protein>
    <submittedName>
        <fullName evidence="1">Uncharacterized protein</fullName>
    </submittedName>
</protein>
<dbReference type="EMBL" id="BARU01030976">
    <property type="protein sequence ID" value="GAH69404.1"/>
    <property type="molecule type" value="Genomic_DNA"/>
</dbReference>
<comment type="caution">
    <text evidence="1">The sequence shown here is derived from an EMBL/GenBank/DDBJ whole genome shotgun (WGS) entry which is preliminary data.</text>
</comment>
<evidence type="ECO:0000313" key="1">
    <source>
        <dbReference type="EMBL" id="GAH69404.1"/>
    </source>
</evidence>